<dbReference type="PANTHER" id="PTHR14614:SF132">
    <property type="entry name" value="PROTEIN-LYSINE METHYLTRANSFERASE C42C1.13"/>
    <property type="match status" value="1"/>
</dbReference>
<dbReference type="EMBL" id="BRYA01000828">
    <property type="protein sequence ID" value="GMI33544.1"/>
    <property type="molecule type" value="Genomic_DNA"/>
</dbReference>
<dbReference type="SUPFAM" id="SSF53335">
    <property type="entry name" value="S-adenosyl-L-methionine-dependent methyltransferases"/>
    <property type="match status" value="1"/>
</dbReference>
<reference evidence="2" key="1">
    <citation type="journal article" date="2023" name="Commun. Biol.">
        <title>Genome analysis of Parmales, the sister group of diatoms, reveals the evolutionary specialization of diatoms from phago-mixotrophs to photoautotrophs.</title>
        <authorList>
            <person name="Ban H."/>
            <person name="Sato S."/>
            <person name="Yoshikawa S."/>
            <person name="Yamada K."/>
            <person name="Nakamura Y."/>
            <person name="Ichinomiya M."/>
            <person name="Sato N."/>
            <person name="Blanc-Mathieu R."/>
            <person name="Endo H."/>
            <person name="Kuwata A."/>
            <person name="Ogata H."/>
        </authorList>
    </citation>
    <scope>NUCLEOTIDE SEQUENCE [LARGE SCALE GENOMIC DNA]</scope>
</reference>
<accession>A0A9W7G664</accession>
<gene>
    <name evidence="1" type="ORF">TrCOL_g5540</name>
</gene>
<keyword evidence="2" id="KW-1185">Reference proteome</keyword>
<dbReference type="OrthoDB" id="413520at2759"/>
<name>A0A9W7G664_9STRA</name>
<dbReference type="PANTHER" id="PTHR14614">
    <property type="entry name" value="HEPATOCELLULAR CARCINOMA-ASSOCIATED ANTIGEN"/>
    <property type="match status" value="1"/>
</dbReference>
<organism evidence="1 2">
    <name type="scientific">Triparma columacea</name>
    <dbReference type="NCBI Taxonomy" id="722753"/>
    <lineage>
        <taxon>Eukaryota</taxon>
        <taxon>Sar</taxon>
        <taxon>Stramenopiles</taxon>
        <taxon>Ochrophyta</taxon>
        <taxon>Bolidophyceae</taxon>
        <taxon>Parmales</taxon>
        <taxon>Triparmaceae</taxon>
        <taxon>Triparma</taxon>
    </lineage>
</organism>
<dbReference type="Gene3D" id="3.40.50.150">
    <property type="entry name" value="Vaccinia Virus protein VP39"/>
    <property type="match status" value="1"/>
</dbReference>
<dbReference type="Proteomes" id="UP001165065">
    <property type="component" value="Unassembled WGS sequence"/>
</dbReference>
<dbReference type="InterPro" id="IPR029063">
    <property type="entry name" value="SAM-dependent_MTases_sf"/>
</dbReference>
<sequence length="239" mass="26034">MAEPVDISGCSLFDMEDECDLGPCVIDNPFGVSITLVEGGEDLEGGQGEIIWRGGSSLISRTIKGIFPSIEGKSIIELGTGTGVLGLLLAMAGANVLLTDQDHVINGPILAQNVKANREDIETNGGSVKMRTLNWEKSLDFSQGEESFDLLVATDCYFFEYLGVKLVETIVKVKEVNGNPALRIFLANDGRWNAKFFENLSRHFEWAFIDVNGEKMGKDLCGVGNEARVVECWTKPPPT</sequence>
<evidence type="ECO:0000313" key="2">
    <source>
        <dbReference type="Proteomes" id="UP001165065"/>
    </source>
</evidence>
<comment type="caution">
    <text evidence="1">The sequence shown here is derived from an EMBL/GenBank/DDBJ whole genome shotgun (WGS) entry which is preliminary data.</text>
</comment>
<dbReference type="Pfam" id="PF10294">
    <property type="entry name" value="Methyltransf_16"/>
    <property type="match status" value="1"/>
</dbReference>
<proteinExistence type="predicted"/>
<dbReference type="AlphaFoldDB" id="A0A9W7G664"/>
<evidence type="ECO:0000313" key="1">
    <source>
        <dbReference type="EMBL" id="GMI33544.1"/>
    </source>
</evidence>
<protein>
    <submittedName>
        <fullName evidence="1">Uncharacterized protein</fullName>
    </submittedName>
</protein>
<dbReference type="InterPro" id="IPR019410">
    <property type="entry name" value="Methyltransf_16"/>
</dbReference>